<sequence>TPADIIKEVLTTMSEILENQEEELTFAELFEQSQTEKLYNGKRVKGIVSNITPNEIHVDIGAKQTGIVPASELSENGDLTPDSFKIGDEIDLVVVKVNDQEGVVTLSKKRLDAEANYTAVCKAYEDGTVMTGTVTDVIKGGILVNCNGLKVFVPASLASDRRTEDLSVLMGKEVQFKVIEVNDRRRRAVGSIKAVLNEAKKAKQEEFWANVEVGKVYTGEVKSITSYGAFVDLGGVDGMIHITELSWTRIKSPEEVVHVGDTVEVYIKDIDTEKKKISLGYKKAEDNPWEIFKRDYPVDTVCPVKIVSITTFGAFAQIIPGVDGLIHISQIANERIAKVSDKLAVGDVVDAMIIDIDYDKKKVSLSIRATLDADSDEE</sequence>
<dbReference type="Gene3D" id="2.40.50.140">
    <property type="entry name" value="Nucleic acid-binding proteins"/>
    <property type="match status" value="4"/>
</dbReference>
<comment type="similarity">
    <text evidence="1">Belongs to the bacterial ribosomal protein bS1 family.</text>
</comment>
<dbReference type="EMBL" id="DVLW01000026">
    <property type="protein sequence ID" value="HIT93725.1"/>
    <property type="molecule type" value="Genomic_DNA"/>
</dbReference>
<dbReference type="CDD" id="cd05687">
    <property type="entry name" value="S1_RPS1_repeat_ec1_hs1"/>
    <property type="match status" value="1"/>
</dbReference>
<dbReference type="Proteomes" id="UP000824160">
    <property type="component" value="Unassembled WGS sequence"/>
</dbReference>
<dbReference type="AlphaFoldDB" id="A0A9D1H4G0"/>
<evidence type="ECO:0000256" key="1">
    <source>
        <dbReference type="ARBA" id="ARBA00006767"/>
    </source>
</evidence>
<dbReference type="Pfam" id="PF00575">
    <property type="entry name" value="S1"/>
    <property type="match status" value="4"/>
</dbReference>
<dbReference type="SMART" id="SM00316">
    <property type="entry name" value="S1"/>
    <property type="match status" value="4"/>
</dbReference>
<dbReference type="PRINTS" id="PR00681">
    <property type="entry name" value="RIBOSOMALS1"/>
</dbReference>
<feature type="domain" description="S1 motif" evidence="4">
    <location>
        <begin position="127"/>
        <end position="193"/>
    </location>
</feature>
<dbReference type="PROSITE" id="PS50126">
    <property type="entry name" value="S1"/>
    <property type="match status" value="4"/>
</dbReference>
<dbReference type="CDD" id="cd05688">
    <property type="entry name" value="S1_RPS1_repeat_ec3"/>
    <property type="match status" value="1"/>
</dbReference>
<dbReference type="InterPro" id="IPR035104">
    <property type="entry name" value="Ribosomal_protein_S1-like"/>
</dbReference>
<dbReference type="InterPro" id="IPR003029">
    <property type="entry name" value="S1_domain"/>
</dbReference>
<dbReference type="PANTHER" id="PTHR10724:SF7">
    <property type="entry name" value="SMALL RIBOSOMAL SUBUNIT PROTEIN BS1C"/>
    <property type="match status" value="1"/>
</dbReference>
<dbReference type="InterPro" id="IPR050437">
    <property type="entry name" value="Ribos_protein_bS1-like"/>
</dbReference>
<feature type="non-terminal residue" evidence="5">
    <location>
        <position position="1"/>
    </location>
</feature>
<feature type="domain" description="S1 motif" evidence="4">
    <location>
        <begin position="299"/>
        <end position="368"/>
    </location>
</feature>
<proteinExistence type="inferred from homology"/>
<dbReference type="GO" id="GO:0005737">
    <property type="term" value="C:cytoplasm"/>
    <property type="evidence" value="ECO:0007669"/>
    <property type="project" value="UniProtKB-ARBA"/>
</dbReference>
<dbReference type="InterPro" id="IPR012340">
    <property type="entry name" value="NA-bd_OB-fold"/>
</dbReference>
<dbReference type="GO" id="GO:0003729">
    <property type="term" value="F:mRNA binding"/>
    <property type="evidence" value="ECO:0007669"/>
    <property type="project" value="TreeGrafter"/>
</dbReference>
<accession>A0A9D1H4G0</accession>
<evidence type="ECO:0000313" key="5">
    <source>
        <dbReference type="EMBL" id="HIT93725.1"/>
    </source>
</evidence>
<evidence type="ECO:0000256" key="2">
    <source>
        <dbReference type="ARBA" id="ARBA00022980"/>
    </source>
</evidence>
<keyword evidence="2" id="KW-0689">Ribosomal protein</keyword>
<protein>
    <submittedName>
        <fullName evidence="5">S1 RNA-binding domain-containing protein</fullName>
    </submittedName>
</protein>
<name>A0A9D1H4G0_9FIRM</name>
<gene>
    <name evidence="5" type="ORF">IAC43_00915</name>
</gene>
<feature type="domain" description="S1 motif" evidence="4">
    <location>
        <begin position="214"/>
        <end position="282"/>
    </location>
</feature>
<organism evidence="5 6">
    <name type="scientific">Candidatus Faecivivens stercoripullorum</name>
    <dbReference type="NCBI Taxonomy" id="2840805"/>
    <lineage>
        <taxon>Bacteria</taxon>
        <taxon>Bacillati</taxon>
        <taxon>Bacillota</taxon>
        <taxon>Clostridia</taxon>
        <taxon>Eubacteriales</taxon>
        <taxon>Oscillospiraceae</taxon>
        <taxon>Oscillospiraceae incertae sedis</taxon>
        <taxon>Candidatus Faecivivens</taxon>
    </lineage>
</organism>
<evidence type="ECO:0000313" key="6">
    <source>
        <dbReference type="Proteomes" id="UP000824160"/>
    </source>
</evidence>
<reference evidence="5" key="2">
    <citation type="journal article" date="2021" name="PeerJ">
        <title>Extensive microbial diversity within the chicken gut microbiome revealed by metagenomics and culture.</title>
        <authorList>
            <person name="Gilroy R."/>
            <person name="Ravi A."/>
            <person name="Getino M."/>
            <person name="Pursley I."/>
            <person name="Horton D.L."/>
            <person name="Alikhan N.F."/>
            <person name="Baker D."/>
            <person name="Gharbi K."/>
            <person name="Hall N."/>
            <person name="Watson M."/>
            <person name="Adriaenssens E.M."/>
            <person name="Foster-Nyarko E."/>
            <person name="Jarju S."/>
            <person name="Secka A."/>
            <person name="Antonio M."/>
            <person name="Oren A."/>
            <person name="Chaudhuri R.R."/>
            <person name="La Ragione R."/>
            <person name="Hildebrand F."/>
            <person name="Pallen M.J."/>
        </authorList>
    </citation>
    <scope>NUCLEOTIDE SEQUENCE</scope>
    <source>
        <strain evidence="5">ChiBcec7-5410</strain>
    </source>
</reference>
<evidence type="ECO:0000259" key="4">
    <source>
        <dbReference type="PROSITE" id="PS50126"/>
    </source>
</evidence>
<dbReference type="SUPFAM" id="SSF50249">
    <property type="entry name" value="Nucleic acid-binding proteins"/>
    <property type="match status" value="4"/>
</dbReference>
<dbReference type="GO" id="GO:0003735">
    <property type="term" value="F:structural constituent of ribosome"/>
    <property type="evidence" value="ECO:0007669"/>
    <property type="project" value="TreeGrafter"/>
</dbReference>
<reference evidence="5" key="1">
    <citation type="submission" date="2020-10" db="EMBL/GenBank/DDBJ databases">
        <authorList>
            <person name="Gilroy R."/>
        </authorList>
    </citation>
    <scope>NUCLEOTIDE SEQUENCE</scope>
    <source>
        <strain evidence="5">ChiBcec7-5410</strain>
    </source>
</reference>
<keyword evidence="3" id="KW-0687">Ribonucleoprotein</keyword>
<dbReference type="CDD" id="cd04465">
    <property type="entry name" value="S1_RPS1_repeat_ec2_hs2"/>
    <property type="match status" value="1"/>
</dbReference>
<evidence type="ECO:0000256" key="3">
    <source>
        <dbReference type="ARBA" id="ARBA00023274"/>
    </source>
</evidence>
<dbReference type="FunFam" id="2.40.50.140:FF:000051">
    <property type="entry name" value="RNA-binding transcriptional accessory protein"/>
    <property type="match status" value="1"/>
</dbReference>
<comment type="caution">
    <text evidence="5">The sequence shown here is derived from an EMBL/GenBank/DDBJ whole genome shotgun (WGS) entry which is preliminary data.</text>
</comment>
<dbReference type="PANTHER" id="PTHR10724">
    <property type="entry name" value="30S RIBOSOMAL PROTEIN S1"/>
    <property type="match status" value="1"/>
</dbReference>
<feature type="domain" description="S1 motif" evidence="4">
    <location>
        <begin position="41"/>
        <end position="109"/>
    </location>
</feature>
<dbReference type="GO" id="GO:0006412">
    <property type="term" value="P:translation"/>
    <property type="evidence" value="ECO:0007669"/>
    <property type="project" value="TreeGrafter"/>
</dbReference>